<sequence>MLLDIVTLIILAVTIKFYYGRFSRFCKDEAIRNISDLIEYSVNDFLYYIFFGLFSFKHQRNLELALNPKFTQNYESVLPLPTFNPEIKLFSVLFSLCQLEKKLHISPKMRLALFKTADYSSKLKYSKKNRLKTLATQLFGHNQKISYSMQLSARNAFKKIGPNKSLPNTFPVNVSVSGNHQHQNPPISLLSQFDSSDKFVNSPKYKLSISYNRMFLLKTNSSKFWRPYYQNAYLNSDEHSSLNNEMFLNYYTNDIFFCDYDYLYNPYQNHKSKVLISPNNLSKNSPHFMSGSNKNVNIKNDNGIVHIQSESQKNFAYAIKNYRPHTTKSRKQMEF</sequence>
<keyword evidence="2" id="KW-1185">Reference proteome</keyword>
<accession>A0A2T9YNC4</accession>
<proteinExistence type="predicted"/>
<organism evidence="1 2">
    <name type="scientific">Smittium simulii</name>
    <dbReference type="NCBI Taxonomy" id="133385"/>
    <lineage>
        <taxon>Eukaryota</taxon>
        <taxon>Fungi</taxon>
        <taxon>Fungi incertae sedis</taxon>
        <taxon>Zoopagomycota</taxon>
        <taxon>Kickxellomycotina</taxon>
        <taxon>Harpellomycetes</taxon>
        <taxon>Harpellales</taxon>
        <taxon>Legeriomycetaceae</taxon>
        <taxon>Smittium</taxon>
    </lineage>
</organism>
<name>A0A2T9YNC4_9FUNG</name>
<dbReference type="AlphaFoldDB" id="A0A2T9YNC4"/>
<evidence type="ECO:0000313" key="2">
    <source>
        <dbReference type="Proteomes" id="UP000245383"/>
    </source>
</evidence>
<reference evidence="1 2" key="1">
    <citation type="journal article" date="2018" name="MBio">
        <title>Comparative Genomics Reveals the Core Gene Toolbox for the Fungus-Insect Symbiosis.</title>
        <authorList>
            <person name="Wang Y."/>
            <person name="Stata M."/>
            <person name="Wang W."/>
            <person name="Stajich J.E."/>
            <person name="White M.M."/>
            <person name="Moncalvo J.M."/>
        </authorList>
    </citation>
    <scope>NUCLEOTIDE SEQUENCE [LARGE SCALE GENOMIC DNA]</scope>
    <source>
        <strain evidence="1 2">SWE-8-4</strain>
    </source>
</reference>
<dbReference type="EMBL" id="MBFR01000112">
    <property type="protein sequence ID" value="PVU93832.1"/>
    <property type="molecule type" value="Genomic_DNA"/>
</dbReference>
<comment type="caution">
    <text evidence="1">The sequence shown here is derived from an EMBL/GenBank/DDBJ whole genome shotgun (WGS) entry which is preliminary data.</text>
</comment>
<protein>
    <submittedName>
        <fullName evidence="1">Uncharacterized protein</fullName>
    </submittedName>
</protein>
<evidence type="ECO:0000313" key="1">
    <source>
        <dbReference type="EMBL" id="PVU93832.1"/>
    </source>
</evidence>
<gene>
    <name evidence="1" type="ORF">BB561_003002</name>
</gene>
<dbReference type="Proteomes" id="UP000245383">
    <property type="component" value="Unassembled WGS sequence"/>
</dbReference>